<proteinExistence type="predicted"/>
<evidence type="ECO:0000259" key="2">
    <source>
        <dbReference type="Pfam" id="PF14344"/>
    </source>
</evidence>
<dbReference type="InterPro" id="IPR025510">
    <property type="entry name" value="DUF4397"/>
</dbReference>
<dbReference type="OrthoDB" id="9792011at2"/>
<accession>A0A2A8CUI8</accession>
<gene>
    <name evidence="3" type="ORF">CRI94_15615</name>
</gene>
<organism evidence="3 4">
    <name type="scientific">Longibacter salinarum</name>
    <dbReference type="NCBI Taxonomy" id="1850348"/>
    <lineage>
        <taxon>Bacteria</taxon>
        <taxon>Pseudomonadati</taxon>
        <taxon>Rhodothermota</taxon>
        <taxon>Rhodothermia</taxon>
        <taxon>Rhodothermales</taxon>
        <taxon>Salisaetaceae</taxon>
        <taxon>Longibacter</taxon>
    </lineage>
</organism>
<feature type="domain" description="DUF4397" evidence="2">
    <location>
        <begin position="74"/>
        <end position="210"/>
    </location>
</feature>
<dbReference type="Pfam" id="PF14344">
    <property type="entry name" value="DUF4397"/>
    <property type="match status" value="1"/>
</dbReference>
<dbReference type="AlphaFoldDB" id="A0A2A8CUI8"/>
<evidence type="ECO:0000313" key="4">
    <source>
        <dbReference type="Proteomes" id="UP000220102"/>
    </source>
</evidence>
<sequence>MLSKTAVLSRYVAVLVALTLGLFGSGCDALTTSESADLGSEASTLTKSAEAARGDNARGSSVADRRGQGSGPIADVRVGHLSPDAPAVDVYVGVEPGEGSPAIPNLSYANFAPNADGDYVGLRFGTYDIAVTPAGAAGPQVIDVDGLSLDANKDYTILAIGELSPENGEPGIQALPLVDNGDDEPALPPRDKTLVRFVHASPDAGAVDIAVDGQIVLVGVTFAAASPYLEVASGDRTVEILKGGTAVLTIPVGLVEGTKITAYVIGNATPEPGDAALSAVTTLDATSPGGTGPLGR</sequence>
<protein>
    <recommendedName>
        <fullName evidence="2">DUF4397 domain-containing protein</fullName>
    </recommendedName>
</protein>
<dbReference type="RefSeq" id="WP_098078064.1">
    <property type="nucleotide sequence ID" value="NZ_PDEQ01000009.1"/>
</dbReference>
<dbReference type="Proteomes" id="UP000220102">
    <property type="component" value="Unassembled WGS sequence"/>
</dbReference>
<dbReference type="EMBL" id="PDEQ01000009">
    <property type="protein sequence ID" value="PEN11459.1"/>
    <property type="molecule type" value="Genomic_DNA"/>
</dbReference>
<keyword evidence="4" id="KW-1185">Reference proteome</keyword>
<evidence type="ECO:0000256" key="1">
    <source>
        <dbReference type="SAM" id="MobiDB-lite"/>
    </source>
</evidence>
<comment type="caution">
    <text evidence="3">The sequence shown here is derived from an EMBL/GenBank/DDBJ whole genome shotgun (WGS) entry which is preliminary data.</text>
</comment>
<reference evidence="3 4" key="1">
    <citation type="submission" date="2017-10" db="EMBL/GenBank/DDBJ databases">
        <title>Draft genome of Longibacter Salinarum.</title>
        <authorList>
            <person name="Goh K.M."/>
            <person name="Shamsir M.S."/>
            <person name="Lim S.W."/>
        </authorList>
    </citation>
    <scope>NUCLEOTIDE SEQUENCE [LARGE SCALE GENOMIC DNA]</scope>
    <source>
        <strain evidence="3 4">KCTC 52045</strain>
    </source>
</reference>
<feature type="region of interest" description="Disordered" evidence="1">
    <location>
        <begin position="38"/>
        <end position="78"/>
    </location>
</feature>
<feature type="compositionally biased region" description="Polar residues" evidence="1">
    <location>
        <begin position="38"/>
        <end position="47"/>
    </location>
</feature>
<dbReference type="PROSITE" id="PS51257">
    <property type="entry name" value="PROKAR_LIPOPROTEIN"/>
    <property type="match status" value="1"/>
</dbReference>
<evidence type="ECO:0000313" key="3">
    <source>
        <dbReference type="EMBL" id="PEN11459.1"/>
    </source>
</evidence>
<name>A0A2A8CUI8_9BACT</name>